<feature type="signal peptide" evidence="1">
    <location>
        <begin position="1"/>
        <end position="16"/>
    </location>
</feature>
<evidence type="ECO:0000256" key="1">
    <source>
        <dbReference type="SAM" id="SignalP"/>
    </source>
</evidence>
<reference evidence="2 3" key="1">
    <citation type="submission" date="2018-10" db="EMBL/GenBank/DDBJ databases">
        <title>Phylogenomics of Brevibacillus.</title>
        <authorList>
            <person name="Dunlap C."/>
        </authorList>
    </citation>
    <scope>NUCLEOTIDE SEQUENCE [LARGE SCALE GENOMIC DNA]</scope>
    <source>
        <strain evidence="2 3">JCM 12215</strain>
    </source>
</reference>
<gene>
    <name evidence="2" type="ORF">EDM52_17625</name>
</gene>
<dbReference type="OrthoDB" id="2467645at2"/>
<dbReference type="EMBL" id="RHHR01000034">
    <property type="protein sequence ID" value="RNB70379.1"/>
    <property type="molecule type" value="Genomic_DNA"/>
</dbReference>
<dbReference type="RefSeq" id="WP_122910259.1">
    <property type="nucleotide sequence ID" value="NZ_CBCSBE010000010.1"/>
</dbReference>
<dbReference type="AlphaFoldDB" id="A0A3M8C3Y0"/>
<keyword evidence="3" id="KW-1185">Reference proteome</keyword>
<evidence type="ECO:0000313" key="3">
    <source>
        <dbReference type="Proteomes" id="UP000282028"/>
    </source>
</evidence>
<dbReference type="Proteomes" id="UP000282028">
    <property type="component" value="Unassembled WGS sequence"/>
</dbReference>
<sequence length="147" mass="16490">MWLILSLALLFSPAHAGAMAKPVELADQSERVELFDTDKQQVVETFPNSSTFQDQAGKILDSVSGRVLELNPVLEHAMIVKIPLVPPKRLVHKPSRLDTQIAAMFVVMPKTGRRAPWLILHTKQYETVVVEFSAKVDALRVQLRLPK</sequence>
<keyword evidence="1" id="KW-0732">Signal</keyword>
<accession>A0A3M8C3Y0</accession>
<organism evidence="2 3">
    <name type="scientific">Brevibacillus invocatus</name>
    <dbReference type="NCBI Taxonomy" id="173959"/>
    <lineage>
        <taxon>Bacteria</taxon>
        <taxon>Bacillati</taxon>
        <taxon>Bacillota</taxon>
        <taxon>Bacilli</taxon>
        <taxon>Bacillales</taxon>
        <taxon>Paenibacillaceae</taxon>
        <taxon>Brevibacillus</taxon>
    </lineage>
</organism>
<evidence type="ECO:0000313" key="2">
    <source>
        <dbReference type="EMBL" id="RNB70379.1"/>
    </source>
</evidence>
<protein>
    <submittedName>
        <fullName evidence="2">Uncharacterized protein</fullName>
    </submittedName>
</protein>
<comment type="caution">
    <text evidence="2">The sequence shown here is derived from an EMBL/GenBank/DDBJ whole genome shotgun (WGS) entry which is preliminary data.</text>
</comment>
<name>A0A3M8C3Y0_9BACL</name>
<feature type="chain" id="PRO_5039297651" evidence="1">
    <location>
        <begin position="17"/>
        <end position="147"/>
    </location>
</feature>
<proteinExistence type="predicted"/>